<name>A0A370CLM2_9COXI</name>
<accession>A0A370CLM2</accession>
<organism evidence="9 10">
    <name type="scientific">Candidatus Aquirickettsiella gammari</name>
    <dbReference type="NCBI Taxonomy" id="2016198"/>
    <lineage>
        <taxon>Bacteria</taxon>
        <taxon>Pseudomonadati</taxon>
        <taxon>Pseudomonadota</taxon>
        <taxon>Gammaproteobacteria</taxon>
        <taxon>Legionellales</taxon>
        <taxon>Coxiellaceae</taxon>
        <taxon>Candidatus Aquirickettsiella</taxon>
    </lineage>
</organism>
<feature type="transmembrane region" description="Helical" evidence="8">
    <location>
        <begin position="28"/>
        <end position="49"/>
    </location>
</feature>
<evidence type="ECO:0000256" key="5">
    <source>
        <dbReference type="ARBA" id="ARBA00022960"/>
    </source>
</evidence>
<keyword evidence="7 8" id="KW-0472">Membrane</keyword>
<dbReference type="InterPro" id="IPR026034">
    <property type="entry name" value="MreD_proteobac"/>
</dbReference>
<feature type="transmembrane region" description="Helical" evidence="8">
    <location>
        <begin position="101"/>
        <end position="117"/>
    </location>
</feature>
<keyword evidence="6 8" id="KW-1133">Transmembrane helix</keyword>
<dbReference type="EMBL" id="NMOS02000002">
    <property type="protein sequence ID" value="RDH40987.1"/>
    <property type="molecule type" value="Genomic_DNA"/>
</dbReference>
<proteinExistence type="inferred from homology"/>
<comment type="subcellular location">
    <subcellularLocation>
        <location evidence="1">Cell membrane</location>
        <topology evidence="1">Multi-pass membrane protein</topology>
    </subcellularLocation>
</comment>
<keyword evidence="3" id="KW-1003">Cell membrane</keyword>
<evidence type="ECO:0000256" key="8">
    <source>
        <dbReference type="SAM" id="Phobius"/>
    </source>
</evidence>
<feature type="transmembrane region" description="Helical" evidence="8">
    <location>
        <begin position="129"/>
        <end position="151"/>
    </location>
</feature>
<comment type="similarity">
    <text evidence="2">Belongs to the MreD family.</text>
</comment>
<dbReference type="PANTHER" id="PTHR37484:SF1">
    <property type="entry name" value="ROD SHAPE-DETERMINING PROTEIN MRED"/>
    <property type="match status" value="1"/>
</dbReference>
<evidence type="ECO:0000256" key="3">
    <source>
        <dbReference type="ARBA" id="ARBA00022475"/>
    </source>
</evidence>
<reference evidence="9 10" key="1">
    <citation type="journal article" date="2017" name="Int. J. Syst. Evol. Microbiol.">
        <title>Aquarickettsiella crustaci n. gen. n. sp. (Gammaproteobacteria: Legionellales: Coxiellaceae); a bacterial pathogen of the freshwater crustacean: Gammarus fossarum (Malacostraca: Amphipoda).</title>
        <authorList>
            <person name="Bojko J."/>
            <person name="Dunn A.M."/>
            <person name="Stebbing P.D."/>
            <person name="Van Aerle R."/>
            <person name="Bacela-Spychalska K."/>
            <person name="Bean T.P."/>
            <person name="Stentiford G.D."/>
        </authorList>
    </citation>
    <scope>NUCLEOTIDE SEQUENCE [LARGE SCALE GENOMIC DNA]</scope>
    <source>
        <strain evidence="9">RA15029</strain>
    </source>
</reference>
<feature type="transmembrane region" description="Helical" evidence="8">
    <location>
        <begin position="55"/>
        <end position="71"/>
    </location>
</feature>
<dbReference type="GO" id="GO:0005886">
    <property type="term" value="C:plasma membrane"/>
    <property type="evidence" value="ECO:0007669"/>
    <property type="project" value="UniProtKB-SubCell"/>
</dbReference>
<evidence type="ECO:0000256" key="1">
    <source>
        <dbReference type="ARBA" id="ARBA00004651"/>
    </source>
</evidence>
<dbReference type="NCBIfam" id="TIGR03426">
    <property type="entry name" value="shape_MreD"/>
    <property type="match status" value="1"/>
</dbReference>
<keyword evidence="5" id="KW-0133">Cell shape</keyword>
<feature type="transmembrane region" description="Helical" evidence="8">
    <location>
        <begin position="157"/>
        <end position="176"/>
    </location>
</feature>
<evidence type="ECO:0000256" key="7">
    <source>
        <dbReference type="ARBA" id="ARBA00023136"/>
    </source>
</evidence>
<dbReference type="Proteomes" id="UP000226429">
    <property type="component" value="Unassembled WGS sequence"/>
</dbReference>
<protein>
    <submittedName>
        <fullName evidence="9">Rod shape-determining protein MreD</fullName>
    </submittedName>
</protein>
<evidence type="ECO:0000313" key="9">
    <source>
        <dbReference type="EMBL" id="RDH40987.1"/>
    </source>
</evidence>
<dbReference type="AlphaFoldDB" id="A0A370CLM2"/>
<evidence type="ECO:0000256" key="2">
    <source>
        <dbReference type="ARBA" id="ARBA00007776"/>
    </source>
</evidence>
<keyword evidence="10" id="KW-1185">Reference proteome</keyword>
<dbReference type="GO" id="GO:0008360">
    <property type="term" value="P:regulation of cell shape"/>
    <property type="evidence" value="ECO:0007669"/>
    <property type="project" value="UniProtKB-KW"/>
</dbReference>
<dbReference type="InterPro" id="IPR007227">
    <property type="entry name" value="Cell_shape_determining_MreD"/>
</dbReference>
<reference evidence="9 10" key="2">
    <citation type="journal article" date="2018" name="J. Invertebr. Pathol.">
        <title>'Candidatus Aquirickettsiella gammari' (Gammaproteobacteria: Legionellales: Coxiellaceae): A bacterial pathogen of the freshwater crustacean Gammarus fossarum (Malacostraca: Amphipoda).</title>
        <authorList>
            <person name="Bojko J."/>
            <person name="Dunn A.M."/>
            <person name="Stebbing P.D."/>
            <person name="van Aerle R."/>
            <person name="Bacela-Spychalska K."/>
            <person name="Bean T.P."/>
            <person name="Urrutia A."/>
            <person name="Stentiford G.D."/>
        </authorList>
    </citation>
    <scope>NUCLEOTIDE SEQUENCE [LARGE SCALE GENOMIC DNA]</scope>
    <source>
        <strain evidence="9">RA15029</strain>
    </source>
</reference>
<dbReference type="PANTHER" id="PTHR37484">
    <property type="entry name" value="ROD SHAPE-DETERMINING PROTEIN MRED"/>
    <property type="match status" value="1"/>
</dbReference>
<keyword evidence="4 8" id="KW-0812">Transmembrane</keyword>
<sequence>MKKPSPRRKRLKRLFILLNSRACRVKPLYFSTLCLVAASFFSAIVLNIIPLPATLALFYPLWLPLILIYWIMVLPEHIHFTLAWILGLLIDVLYGSCLGEHSLALCVVTFLAYRFHLQFRMFPLLQQILFILLVLTSYQGVLIWIQAWLGFPVDLRWIWISLLVSALVWPLMGNVLRINPLDARH</sequence>
<comment type="caution">
    <text evidence="9">The sequence shown here is derived from an EMBL/GenBank/DDBJ whole genome shotgun (WGS) entry which is preliminary data.</text>
</comment>
<evidence type="ECO:0000256" key="6">
    <source>
        <dbReference type="ARBA" id="ARBA00022989"/>
    </source>
</evidence>
<gene>
    <name evidence="9" type="primary">mreD</name>
    <name evidence="9" type="ORF">CFE62_001090</name>
</gene>
<dbReference type="Pfam" id="PF04093">
    <property type="entry name" value="MreD"/>
    <property type="match status" value="1"/>
</dbReference>
<evidence type="ECO:0000313" key="10">
    <source>
        <dbReference type="Proteomes" id="UP000226429"/>
    </source>
</evidence>
<evidence type="ECO:0000256" key="4">
    <source>
        <dbReference type="ARBA" id="ARBA00022692"/>
    </source>
</evidence>